<gene>
    <name evidence="1" type="ORF">LFW2832_00774</name>
</gene>
<name>A0A5E4LSW7_9ARCH</name>
<evidence type="ECO:0000313" key="2">
    <source>
        <dbReference type="Proteomes" id="UP000789941"/>
    </source>
</evidence>
<protein>
    <submittedName>
        <fullName evidence="1">Uncharacterized protein</fullName>
    </submittedName>
</protein>
<evidence type="ECO:0000313" key="1">
    <source>
        <dbReference type="EMBL" id="VVC04163.1"/>
    </source>
</evidence>
<dbReference type="AlphaFoldDB" id="A0A5E4LSW7"/>
<comment type="caution">
    <text evidence="1">The sequence shown here is derived from an EMBL/GenBank/DDBJ whole genome shotgun (WGS) entry which is preliminary data.</text>
</comment>
<accession>A0A5E4LSW7</accession>
<proteinExistence type="predicted"/>
<dbReference type="Proteomes" id="UP000789941">
    <property type="component" value="Unassembled WGS sequence"/>
</dbReference>
<reference evidence="1 2" key="1">
    <citation type="submission" date="2019-08" db="EMBL/GenBank/DDBJ databases">
        <authorList>
            <person name="Vazquez-Campos X."/>
        </authorList>
    </citation>
    <scope>NUCLEOTIDE SEQUENCE [LARGE SCALE GENOMIC DNA]</scope>
    <source>
        <strain evidence="1">LFW-283_2</strain>
    </source>
</reference>
<dbReference type="EMBL" id="CABMJJ010000009">
    <property type="protein sequence ID" value="VVC04163.1"/>
    <property type="molecule type" value="Genomic_DNA"/>
</dbReference>
<sequence length="262" mass="29611">MNQNLKTFAQRMFVFRAFVHKVIFMKQLTGKSGELDKGFLARHFPRAHAYFDNKKRFGALLDAIEQGQKIGRHGLSATHGIMDFETSQNPRRGQIASLITEALDGCKQQPDIHDFLMREAKKLEDKIDPASSFVAALLYSAASTYSTTPLETYDKFRKASELYIRAACFDEATIIGFYAVPYIRNADDSVPADRDSRLEKIASTVAKAVRLKVAEYETLELSINLRLETVQVFNFLRALDPRFADLRDLAIAAFQHHLANLG</sequence>
<organism evidence="1 2">
    <name type="scientific">Candidatus Bilamarchaeum dharawalense</name>
    <dbReference type="NCBI Taxonomy" id="2885759"/>
    <lineage>
        <taxon>Archaea</taxon>
        <taxon>Candidatus Micrarchaeota</taxon>
        <taxon>Candidatus Micrarchaeia</taxon>
        <taxon>Candidatus Anstonellales</taxon>
        <taxon>Candidatus Bilamarchaeaceae</taxon>
        <taxon>Candidatus Bilamarchaeum</taxon>
    </lineage>
</organism>